<evidence type="ECO:0000256" key="3">
    <source>
        <dbReference type="SAM" id="MobiDB-lite"/>
    </source>
</evidence>
<keyword evidence="1" id="KW-0677">Repeat</keyword>
<evidence type="ECO:0000259" key="5">
    <source>
        <dbReference type="Pfam" id="PF24883"/>
    </source>
</evidence>
<evidence type="ECO:0000256" key="1">
    <source>
        <dbReference type="ARBA" id="ARBA00022737"/>
    </source>
</evidence>
<dbReference type="PANTHER" id="PTHR10039:SF17">
    <property type="entry name" value="FUNGAL STAND N-TERMINAL GOODBYE DOMAIN-CONTAINING PROTEIN-RELATED"/>
    <property type="match status" value="1"/>
</dbReference>
<dbReference type="InterPro" id="IPR056884">
    <property type="entry name" value="NPHP3-like_N"/>
</dbReference>
<keyword evidence="7" id="KW-1185">Reference proteome</keyword>
<evidence type="ECO:0000313" key="6">
    <source>
        <dbReference type="EMBL" id="KAF2861142.1"/>
    </source>
</evidence>
<name>A0A6A7C1G8_9PEZI</name>
<feature type="compositionally biased region" description="Basic and acidic residues" evidence="3">
    <location>
        <begin position="1"/>
        <end position="13"/>
    </location>
</feature>
<organism evidence="6 7">
    <name type="scientific">Piedraia hortae CBS 480.64</name>
    <dbReference type="NCBI Taxonomy" id="1314780"/>
    <lineage>
        <taxon>Eukaryota</taxon>
        <taxon>Fungi</taxon>
        <taxon>Dikarya</taxon>
        <taxon>Ascomycota</taxon>
        <taxon>Pezizomycotina</taxon>
        <taxon>Dothideomycetes</taxon>
        <taxon>Dothideomycetidae</taxon>
        <taxon>Capnodiales</taxon>
        <taxon>Piedraiaceae</taxon>
        <taxon>Piedraia</taxon>
    </lineage>
</organism>
<dbReference type="InterPro" id="IPR027417">
    <property type="entry name" value="P-loop_NTPase"/>
</dbReference>
<dbReference type="Gene3D" id="3.40.50.300">
    <property type="entry name" value="P-loop containing nucleotide triphosphate hydrolases"/>
    <property type="match status" value="1"/>
</dbReference>
<dbReference type="InterPro" id="IPR056125">
    <property type="entry name" value="DUF7708"/>
</dbReference>
<dbReference type="PANTHER" id="PTHR10039">
    <property type="entry name" value="AMELOGENIN"/>
    <property type="match status" value="1"/>
</dbReference>
<dbReference type="Proteomes" id="UP000799421">
    <property type="component" value="Unassembled WGS sequence"/>
</dbReference>
<dbReference type="AlphaFoldDB" id="A0A6A7C1G8"/>
<evidence type="ECO:0000313" key="7">
    <source>
        <dbReference type="Proteomes" id="UP000799421"/>
    </source>
</evidence>
<evidence type="ECO:0000259" key="4">
    <source>
        <dbReference type="Pfam" id="PF24809"/>
    </source>
</evidence>
<reference evidence="6" key="1">
    <citation type="journal article" date="2020" name="Stud. Mycol.">
        <title>101 Dothideomycetes genomes: a test case for predicting lifestyles and emergence of pathogens.</title>
        <authorList>
            <person name="Haridas S."/>
            <person name="Albert R."/>
            <person name="Binder M."/>
            <person name="Bloem J."/>
            <person name="Labutti K."/>
            <person name="Salamov A."/>
            <person name="Andreopoulos B."/>
            <person name="Baker S."/>
            <person name="Barry K."/>
            <person name="Bills G."/>
            <person name="Bluhm B."/>
            <person name="Cannon C."/>
            <person name="Castanera R."/>
            <person name="Culley D."/>
            <person name="Daum C."/>
            <person name="Ezra D."/>
            <person name="Gonzalez J."/>
            <person name="Henrissat B."/>
            <person name="Kuo A."/>
            <person name="Liang C."/>
            <person name="Lipzen A."/>
            <person name="Lutzoni F."/>
            <person name="Magnuson J."/>
            <person name="Mondo S."/>
            <person name="Nolan M."/>
            <person name="Ohm R."/>
            <person name="Pangilinan J."/>
            <person name="Park H.-J."/>
            <person name="Ramirez L."/>
            <person name="Alfaro M."/>
            <person name="Sun H."/>
            <person name="Tritt A."/>
            <person name="Yoshinaga Y."/>
            <person name="Zwiers L.-H."/>
            <person name="Turgeon B."/>
            <person name="Goodwin S."/>
            <person name="Spatafora J."/>
            <person name="Crous P."/>
            <person name="Grigoriev I."/>
        </authorList>
    </citation>
    <scope>NUCLEOTIDE SEQUENCE</scope>
    <source>
        <strain evidence="6">CBS 480.64</strain>
    </source>
</reference>
<dbReference type="Pfam" id="PF24883">
    <property type="entry name" value="NPHP3_N"/>
    <property type="match status" value="1"/>
</dbReference>
<dbReference type="EMBL" id="MU005975">
    <property type="protein sequence ID" value="KAF2861142.1"/>
    <property type="molecule type" value="Genomic_DNA"/>
</dbReference>
<feature type="domain" description="DUF7708" evidence="4">
    <location>
        <begin position="103"/>
        <end position="238"/>
    </location>
</feature>
<dbReference type="OrthoDB" id="674604at2759"/>
<keyword evidence="2" id="KW-0175">Coiled coil</keyword>
<feature type="region of interest" description="Disordered" evidence="3">
    <location>
        <begin position="1"/>
        <end position="38"/>
    </location>
</feature>
<dbReference type="Pfam" id="PF24809">
    <property type="entry name" value="DUF7708"/>
    <property type="match status" value="1"/>
</dbReference>
<evidence type="ECO:0000256" key="2">
    <source>
        <dbReference type="SAM" id="Coils"/>
    </source>
</evidence>
<feature type="coiled-coil region" evidence="2">
    <location>
        <begin position="246"/>
        <end position="280"/>
    </location>
</feature>
<sequence>MDARAKDRVEKVISKLSISPTPRPSSPHSAYSQAADLGKTPEASFKDRYRLLHDALDQLSDDDRKFIKKHLYLPNDSARDEAGLLALRERYQKRSGSYCDRMGKITSQIMNFATVFDVATNVQAEVLSLPWAGIRFLLMVAQKAHEHSEALLEGIETTIDTGMLIDVYFDLYGKLTWTPAIGGLYRSIVKLYGHILKFVAHAQNTGDMSAPERLIQSVADNLVPNFKEGYKDLLRDVEHYKGACDSKLEKDQRNRVNEQLKSLKDDLQAIKEGVKDVQQTLDLNALQSAAGATYVSTDAFELDLCLGDTRVEIIKDIVDWATTAGEQRVYWLSGKAGTGKSTIARTVAHELEGKGYLVGSYFFKRGKDELNRASNLFPTVARQMAHFIPEISDKIAAASRSNRVADMLLTSQFDMLIKQPLSGYRTGFATPDVRVIVIDALDQCDAEEVIGQAMTLWPTLGAHNSLYLKVFVTSRSDNEISRTLGRLEPKDLRREKLENLQETTIERDLAYFCECELRKIREKRNMDEIPAELDDDWPGEDIVQKLVEISQPLFIAASTILKDVSTDPERLPQWVARRNSTGPEALTKIYMDILQQAFGSGERLKWFNQVIKPIALLNTPLAIPALTDLLAEGRRVLVANALNPLSSVIEFPSGVEMEAGSPAKVQIYHESFQDFLLDRTSKDEPPFWWVNKEETHGDLLARCLELLQTKLGRNVCKLEDPATERKGVSAEDVEKHIPESIQYACRYWTSHAVESKRTLEDGGQVDRFLRASFLHWTEAMAWLDKLGEMVVCLEQLR</sequence>
<gene>
    <name evidence="6" type="ORF">K470DRAFT_257292</name>
</gene>
<accession>A0A6A7C1G8</accession>
<dbReference type="SUPFAM" id="SSF52540">
    <property type="entry name" value="P-loop containing nucleoside triphosphate hydrolases"/>
    <property type="match status" value="1"/>
</dbReference>
<proteinExistence type="predicted"/>
<feature type="compositionally biased region" description="Polar residues" evidence="3">
    <location>
        <begin position="16"/>
        <end position="32"/>
    </location>
</feature>
<feature type="domain" description="Nephrocystin 3-like N-terminal" evidence="5">
    <location>
        <begin position="317"/>
        <end position="475"/>
    </location>
</feature>
<protein>
    <submittedName>
        <fullName evidence="6">Uncharacterized protein</fullName>
    </submittedName>
</protein>